<dbReference type="Proteomes" id="UP000289152">
    <property type="component" value="Unassembled WGS sequence"/>
</dbReference>
<feature type="region of interest" description="Disordered" evidence="1">
    <location>
        <begin position="19"/>
        <end position="66"/>
    </location>
</feature>
<dbReference type="PANTHER" id="PTHR28265">
    <property type="entry name" value="MAINTENANCE OF TELOMERE CAPPING PROTEIN 1"/>
    <property type="match status" value="1"/>
</dbReference>
<organism evidence="2 3">
    <name type="scientific">Tremella mesenterica</name>
    <name type="common">Jelly fungus</name>
    <dbReference type="NCBI Taxonomy" id="5217"/>
    <lineage>
        <taxon>Eukaryota</taxon>
        <taxon>Fungi</taxon>
        <taxon>Dikarya</taxon>
        <taxon>Basidiomycota</taxon>
        <taxon>Agaricomycotina</taxon>
        <taxon>Tremellomycetes</taxon>
        <taxon>Tremellales</taxon>
        <taxon>Tremellaceae</taxon>
        <taxon>Tremella</taxon>
    </lineage>
</organism>
<feature type="region of interest" description="Disordered" evidence="1">
    <location>
        <begin position="429"/>
        <end position="454"/>
    </location>
</feature>
<evidence type="ECO:0000256" key="1">
    <source>
        <dbReference type="SAM" id="MobiDB-lite"/>
    </source>
</evidence>
<name>A0A4V1M347_TREME</name>
<proteinExistence type="predicted"/>
<reference evidence="2 3" key="1">
    <citation type="submission" date="2016-06" db="EMBL/GenBank/DDBJ databases">
        <title>Evolution of pathogenesis and genome organization in the Tremellales.</title>
        <authorList>
            <person name="Cuomo C."/>
            <person name="Litvintseva A."/>
            <person name="Heitman J."/>
            <person name="Chen Y."/>
            <person name="Sun S."/>
            <person name="Springer D."/>
            <person name="Dromer F."/>
            <person name="Young S."/>
            <person name="Zeng Q."/>
            <person name="Chapman S."/>
            <person name="Gujja S."/>
            <person name="Saif S."/>
            <person name="Birren B."/>
        </authorList>
    </citation>
    <scope>NUCLEOTIDE SEQUENCE [LARGE SCALE GENOMIC DNA]</scope>
    <source>
        <strain evidence="2 3">ATCC 28783</strain>
    </source>
</reference>
<evidence type="ECO:0008006" key="4">
    <source>
        <dbReference type="Google" id="ProtNLM"/>
    </source>
</evidence>
<dbReference type="EMBL" id="SDIL01000129">
    <property type="protein sequence ID" value="RXK35610.1"/>
    <property type="molecule type" value="Genomic_DNA"/>
</dbReference>
<dbReference type="STRING" id="5217.A0A4V1M347"/>
<feature type="compositionally biased region" description="Polar residues" evidence="1">
    <location>
        <begin position="101"/>
        <end position="121"/>
    </location>
</feature>
<dbReference type="FunCoup" id="A0A4V1M347">
    <property type="interactions" value="5"/>
</dbReference>
<gene>
    <name evidence="2" type="ORF">M231_07140</name>
</gene>
<dbReference type="AlphaFoldDB" id="A0A4V1M347"/>
<accession>A0A4V1M347</accession>
<feature type="compositionally biased region" description="Low complexity" evidence="1">
    <location>
        <begin position="429"/>
        <end position="445"/>
    </location>
</feature>
<dbReference type="InParanoid" id="A0A4V1M347"/>
<keyword evidence="3" id="KW-1185">Reference proteome</keyword>
<dbReference type="Pfam" id="PF10310">
    <property type="entry name" value="DUF5427"/>
    <property type="match status" value="2"/>
</dbReference>
<dbReference type="VEuPathDB" id="FungiDB:TREMEDRAFT_15245"/>
<sequence>MPPKRSKKEEAMDFLSNLDALDTPQDIPPVPPASVTDLSGTPRVSVDSTRSKIDLSTPAELPTSGQVPVAQDQEAINALAFLEAQIAHKRAPLSAPKPNSRPLTPTTMAASTTGEFSNAGPSATLEPPNVPTSPAVAGGWGVSSFWSAATSAVQNAQKMADEQYKKVRIEGVTGMTGQLEGLQVGGVDLGKLRKQAEERLKGMDLDKLRHDLLNNTTSALTSILNTVAPPISAHETLELWLTHPMVGYAGVEGVVYRAWLRILEQTESGELVVVWSPPEGEKGQERGLYPVEGWDKAKEESEKEIEAVKVREEKDPRGRSKKQNPNLPVTTIPIFLHLQPLFANLPIPEPPIPTNTPSAEPPKHLYFLLSLLDPIHGLRFTTVSQAVPSDWLEVEYESSDWVEERLVDVIRTGVEVLAQDYVATRMGLKPSTKTRPVTPTPVETESTSDDKTVP</sequence>
<dbReference type="PANTHER" id="PTHR28265:SF1">
    <property type="entry name" value="MAINTENANCE OF TELOMERE CAPPING PROTEIN 1"/>
    <property type="match status" value="1"/>
</dbReference>
<protein>
    <recommendedName>
        <fullName evidence="4">Maintenance of telomere capping protein 1</fullName>
    </recommendedName>
</protein>
<evidence type="ECO:0000313" key="3">
    <source>
        <dbReference type="Proteomes" id="UP000289152"/>
    </source>
</evidence>
<feature type="region of interest" description="Disordered" evidence="1">
    <location>
        <begin position="93"/>
        <end position="128"/>
    </location>
</feature>
<comment type="caution">
    <text evidence="2">The sequence shown here is derived from an EMBL/GenBank/DDBJ whole genome shotgun (WGS) entry which is preliminary data.</text>
</comment>
<evidence type="ECO:0000313" key="2">
    <source>
        <dbReference type="EMBL" id="RXK35610.1"/>
    </source>
</evidence>
<dbReference type="InterPro" id="IPR018814">
    <property type="entry name" value="DUF5427"/>
</dbReference>
<dbReference type="OrthoDB" id="5594977at2759"/>